<comment type="subcellular location">
    <subcellularLocation>
        <location evidence="1">Nucleus</location>
    </subcellularLocation>
</comment>
<dbReference type="PROSITE" id="PS51194">
    <property type="entry name" value="HELICASE_CTER"/>
    <property type="match status" value="1"/>
</dbReference>
<feature type="region of interest" description="Disordered" evidence="7">
    <location>
        <begin position="519"/>
        <end position="547"/>
    </location>
</feature>
<feature type="compositionally biased region" description="Low complexity" evidence="7">
    <location>
        <begin position="1815"/>
        <end position="1831"/>
    </location>
</feature>
<dbReference type="InterPro" id="IPR056616">
    <property type="entry name" value="Chromo_MIT1"/>
</dbReference>
<dbReference type="GO" id="GO:0003677">
    <property type="term" value="F:DNA binding"/>
    <property type="evidence" value="ECO:0007669"/>
    <property type="project" value="TreeGrafter"/>
</dbReference>
<sequence length="1927" mass="215002">MSEAFSDAMEVPTMLEDVDPQLASDPVPPPSPSPSLLDGRTPSPLTPIPDERRSNSPYVLIPPLPEELRAEYRDLNDLTFTSSDDDSVVEAPVPSYEVDEEPKEIVGEYKEGRQLWYFARFSDGISHRFPAADMKSQYRGLVSEYERKKKSRSLSPFDPSGVTVHPKSRVRLMLKVSNQRRATTRDSSLETDELVMGTDSDAYESDDLSSRARKKSTRTAAAGGKTKNKRLSRDLPFSPKKTRSRAIIVPDSDSDDDDSDVVELSLPTRKSTRAKKLVKTNLDDYWVPEEGSGEDSDDYTERASRKPKAKQATKKIVRGKESRPAYGHFRVVADLELDEEEDPDTAPLRAHRSICEKCHRPPAHELLAAFAKKQKKGGRRKNKKSDEESDNEEKFAALGGWVRCLKCPVAAHWACLAKTQRDEILRAALEKDKAEWAKSSALAEGTAGQASSSKSLPEPAKRAGLGAYQTTEFICGSCMKGGICMMCRNVAIAPDSSAGAKTETSVPVADALGSTAALSSSAPDVEMEGAAVAASTSSQQDRQDDDDPHRELLFRCFTCKRLAHYSHLPSPEDAGFDYSPADLAEYYQTQKSWQCVDCASYTYSVEHILAWRPYPENAMEPSRPADEPVNYKATLPREYLVKWTDRSYRRTQWVPHGWLLSTSPAKLKNFLTTGSKIELLREAVPDILSKERDEERAVEFEIGQYTSEESSFRRQETRPLDADPDAERKIPPAWKTVDRVLDVLFWHPERRLAQRKGKSKSKKKAKSSRRQVESSDEDDDEDGEALAIDRELMAVYDDGEQPSADLTETVEEFKKRNGRNPRGEDVDGVIWAFVKWDDRGYEDATWDSPPRRGEPGYDAFVTAFKRFISAGSVTVPSRVAKGVPARAKDEFRKKYAFTSNSPPKLGQADNLRLMPFQVDGVNWLCDNWWNLQHCILADEMGLGKTVQVATFIGTIIAKWKAFPALVVVPNSTITNWVREFERWAPSLRVVPFYGENRAREVIKNYELFHSNPQSGTTGAKYHVLVTTYETITNNKEFAPVFKRTPRWEVLVVDEGQRLKSDVSLLFKKLKELNTIHRIIMTGTPINNNIRELFNLMNFLDPAEWYDLKALSTEYEDLSEDKIKELHSKLRPYFLRRIKADVLDLPPKNEVIVPVSMTPLQREIYRSILSQNLEVLKTLARGSAGGRIGASGLKTNMNNILMQLRKCLQHPYLVSDDIEPRGLPKEEAHEKLIDASAKLRLLKVLLPKLRARGHRVLLFSQFAIALDIVEDFLIGEGVKYLRLDGNTKQSVRQKGMDEFNKPGSDISIYLLTTRAGGVGINLWSADTVIIFDPDFNPHQDLQAIARAHRFGQKKTVLVFKLMVKESAEERIMQTGKKKLVLDHLIVQKMDDEEGGEDVQSTLMFGAKTLFEEEEQAAREIHYSENDVERLIEKTEKEGDEVAPDAGQSSSFSFAKMWSVDKDSLEEVSGEAPVEMEQTDSWAKTLERIAAERALAKEKEETGRGVRRRAAAVFPQQNIDLEDSPAKDKPQKEKGKGRSKSIRSDESDGYAASDTPSEAESGSADNLMTVADDFAALFPLLPGSSSPALPLKEAKVKKRKRAHKPPLSPISNRPQPLQDDVEDSNKQCGLCGTRHQGPCYMTQSSENLAEYRHLLMVHAGDEPLEERRAAIQAIDETLYRRGKIHLIFGQPLYLVENPAPHNAAISHKKQKLDVSTSVPRPQDRSAPGQKNSTSNGAGSSSGSVKQQSARADAPLPEKQSAPVLSLPRNIAPKAQGNRHEAAQRTPTMSQVQTVSASRSIPSARLQPVAAPNVRQTSIPSISASSSNEAAGSSKRTLSPPPPDISRQKKAKQGGPIACVICGRTPHHLAKDCPTVLAGSKSIKRAIGRLEEYPENESTVTILQRILKKQEKRDFRQAHSAASNGTALSE</sequence>
<feature type="compositionally biased region" description="Basic residues" evidence="7">
    <location>
        <begin position="1593"/>
        <end position="1602"/>
    </location>
</feature>
<dbReference type="Pfam" id="PF00176">
    <property type="entry name" value="SNF2-rel_dom"/>
    <property type="match status" value="1"/>
</dbReference>
<evidence type="ECO:0000256" key="2">
    <source>
        <dbReference type="ARBA" id="ARBA00022737"/>
    </source>
</evidence>
<proteinExistence type="predicted"/>
<dbReference type="PANTHER" id="PTHR45623">
    <property type="entry name" value="CHROMODOMAIN-HELICASE-DNA-BINDING PROTEIN 3-RELATED-RELATED"/>
    <property type="match status" value="1"/>
</dbReference>
<feature type="compositionally biased region" description="Acidic residues" evidence="7">
    <location>
        <begin position="774"/>
        <end position="783"/>
    </location>
</feature>
<keyword evidence="4" id="KW-0378">Hydrolase</keyword>
<feature type="compositionally biased region" description="Polar residues" evidence="7">
    <location>
        <begin position="1917"/>
        <end position="1927"/>
    </location>
</feature>
<feature type="region of interest" description="Disordered" evidence="7">
    <location>
        <begin position="1585"/>
        <end position="1620"/>
    </location>
</feature>
<dbReference type="GO" id="GO:0042393">
    <property type="term" value="F:histone binding"/>
    <property type="evidence" value="ECO:0007669"/>
    <property type="project" value="TreeGrafter"/>
</dbReference>
<name>A0A8E2DS64_9APHY</name>
<dbReference type="GO" id="GO:0005524">
    <property type="term" value="F:ATP binding"/>
    <property type="evidence" value="ECO:0007669"/>
    <property type="project" value="UniProtKB-KW"/>
</dbReference>
<dbReference type="GO" id="GO:0003682">
    <property type="term" value="F:chromatin binding"/>
    <property type="evidence" value="ECO:0007669"/>
    <property type="project" value="TreeGrafter"/>
</dbReference>
<dbReference type="Pfam" id="PF23615">
    <property type="entry name" value="Chromo_MIT1"/>
    <property type="match status" value="1"/>
</dbReference>
<feature type="region of interest" description="Disordered" evidence="7">
    <location>
        <begin position="440"/>
        <end position="460"/>
    </location>
</feature>
<dbReference type="InterPro" id="IPR038718">
    <property type="entry name" value="SNF2-like_sf"/>
</dbReference>
<gene>
    <name evidence="10" type="ORF">OBBRIDRAFT_746991</name>
</gene>
<evidence type="ECO:0000256" key="7">
    <source>
        <dbReference type="SAM" id="MobiDB-lite"/>
    </source>
</evidence>
<feature type="compositionally biased region" description="Polar residues" evidence="7">
    <location>
        <begin position="1782"/>
        <end position="1798"/>
    </location>
</feature>
<dbReference type="SUPFAM" id="SSF52540">
    <property type="entry name" value="P-loop containing nucleoside triphosphate hydrolases"/>
    <property type="match status" value="2"/>
</dbReference>
<accession>A0A8E2DS64</accession>
<feature type="region of interest" description="Disordered" evidence="7">
    <location>
        <begin position="1"/>
        <end position="61"/>
    </location>
</feature>
<dbReference type="InterPro" id="IPR014001">
    <property type="entry name" value="Helicase_ATP-bd"/>
</dbReference>
<dbReference type="InterPro" id="IPR000330">
    <property type="entry name" value="SNF2_N"/>
</dbReference>
<dbReference type="SMART" id="SM00298">
    <property type="entry name" value="CHROMO"/>
    <property type="match status" value="1"/>
</dbReference>
<dbReference type="GO" id="GO:0005634">
    <property type="term" value="C:nucleus"/>
    <property type="evidence" value="ECO:0007669"/>
    <property type="project" value="UniProtKB-SubCell"/>
</dbReference>
<dbReference type="CDD" id="cd18793">
    <property type="entry name" value="SF2_C_SNF"/>
    <property type="match status" value="1"/>
</dbReference>
<dbReference type="InterPro" id="IPR001650">
    <property type="entry name" value="Helicase_C-like"/>
</dbReference>
<feature type="compositionally biased region" description="Acidic residues" evidence="7">
    <location>
        <begin position="252"/>
        <end position="261"/>
    </location>
</feature>
<keyword evidence="6" id="KW-0539">Nucleus</keyword>
<dbReference type="PROSITE" id="PS51192">
    <property type="entry name" value="HELICASE_ATP_BIND_1"/>
    <property type="match status" value="1"/>
</dbReference>
<feature type="compositionally biased region" description="Low complexity" evidence="7">
    <location>
        <begin position="1729"/>
        <end position="1741"/>
    </location>
</feature>
<dbReference type="InterPro" id="IPR000953">
    <property type="entry name" value="Chromo/chromo_shadow_dom"/>
</dbReference>
<evidence type="ECO:0008006" key="12">
    <source>
        <dbReference type="Google" id="ProtNLM"/>
    </source>
</evidence>
<feature type="region of interest" description="Disordered" evidence="7">
    <location>
        <begin position="1703"/>
        <end position="1850"/>
    </location>
</feature>
<evidence type="ECO:0000313" key="10">
    <source>
        <dbReference type="EMBL" id="OCH94711.1"/>
    </source>
</evidence>
<keyword evidence="3" id="KW-0547">Nucleotide-binding</keyword>
<dbReference type="SUPFAM" id="SSF54160">
    <property type="entry name" value="Chromo domain-like"/>
    <property type="match status" value="1"/>
</dbReference>
<feature type="region of interest" description="Disordered" evidence="7">
    <location>
        <begin position="371"/>
        <end position="392"/>
    </location>
</feature>
<keyword evidence="5" id="KW-0067">ATP-binding</keyword>
<dbReference type="GO" id="GO:0016887">
    <property type="term" value="F:ATP hydrolysis activity"/>
    <property type="evidence" value="ECO:0007669"/>
    <property type="project" value="TreeGrafter"/>
</dbReference>
<keyword evidence="11" id="KW-1185">Reference proteome</keyword>
<feature type="region of interest" description="Disordered" evidence="7">
    <location>
        <begin position="1495"/>
        <end position="1562"/>
    </location>
</feature>
<dbReference type="Proteomes" id="UP000250043">
    <property type="component" value="Unassembled WGS sequence"/>
</dbReference>
<dbReference type="SMART" id="SM00490">
    <property type="entry name" value="HELICc"/>
    <property type="match status" value="1"/>
</dbReference>
<feature type="region of interest" description="Disordered" evidence="7">
    <location>
        <begin position="75"/>
        <end position="102"/>
    </location>
</feature>
<feature type="domain" description="Helicase C-terminal" evidence="9">
    <location>
        <begin position="1240"/>
        <end position="1392"/>
    </location>
</feature>
<evidence type="ECO:0000256" key="6">
    <source>
        <dbReference type="ARBA" id="ARBA00023242"/>
    </source>
</evidence>
<dbReference type="SMART" id="SM00487">
    <property type="entry name" value="DEXDc"/>
    <property type="match status" value="1"/>
</dbReference>
<feature type="region of interest" description="Disordered" evidence="7">
    <location>
        <begin position="1907"/>
        <end position="1927"/>
    </location>
</feature>
<dbReference type="InterPro" id="IPR049730">
    <property type="entry name" value="SNF2/RAD54-like_C"/>
</dbReference>
<feature type="compositionally biased region" description="Basic residues" evidence="7">
    <location>
        <begin position="754"/>
        <end position="769"/>
    </location>
</feature>
<feature type="domain" description="Helicase ATP-binding" evidence="8">
    <location>
        <begin position="925"/>
        <end position="1102"/>
    </location>
</feature>
<dbReference type="Pfam" id="PF00271">
    <property type="entry name" value="Helicase_C"/>
    <property type="match status" value="1"/>
</dbReference>
<keyword evidence="2" id="KW-0677">Repeat</keyword>
<dbReference type="GO" id="GO:0000785">
    <property type="term" value="C:chromatin"/>
    <property type="evidence" value="ECO:0007669"/>
    <property type="project" value="TreeGrafter"/>
</dbReference>
<feature type="compositionally biased region" description="Basic and acidic residues" evidence="7">
    <location>
        <begin position="1522"/>
        <end position="1544"/>
    </location>
</feature>
<evidence type="ECO:0000256" key="1">
    <source>
        <dbReference type="ARBA" id="ARBA00004123"/>
    </source>
</evidence>
<dbReference type="Gene3D" id="3.40.50.300">
    <property type="entry name" value="P-loop containing nucleotide triphosphate hydrolases"/>
    <property type="match status" value="1"/>
</dbReference>
<feature type="region of interest" description="Disordered" evidence="7">
    <location>
        <begin position="286"/>
        <end position="318"/>
    </location>
</feature>
<dbReference type="EMBL" id="KV722341">
    <property type="protein sequence ID" value="OCH94711.1"/>
    <property type="molecule type" value="Genomic_DNA"/>
</dbReference>
<reference evidence="10 11" key="1">
    <citation type="submission" date="2016-07" db="EMBL/GenBank/DDBJ databases">
        <title>Draft genome of the white-rot fungus Obba rivulosa 3A-2.</title>
        <authorList>
            <consortium name="DOE Joint Genome Institute"/>
            <person name="Miettinen O."/>
            <person name="Riley R."/>
            <person name="Acob R."/>
            <person name="Barry K."/>
            <person name="Cullen D."/>
            <person name="De Vries R."/>
            <person name="Hainaut M."/>
            <person name="Hatakka A."/>
            <person name="Henrissat B."/>
            <person name="Hilden K."/>
            <person name="Kuo R."/>
            <person name="Labutti K."/>
            <person name="Lipzen A."/>
            <person name="Makela M.R."/>
            <person name="Sandor L."/>
            <person name="Spatafora J.W."/>
            <person name="Grigoriev I.V."/>
            <person name="Hibbett D.S."/>
        </authorList>
    </citation>
    <scope>NUCLEOTIDE SEQUENCE [LARGE SCALE GENOMIC DNA]</scope>
    <source>
        <strain evidence="10 11">3A-2</strain>
    </source>
</reference>
<dbReference type="InterPro" id="IPR016197">
    <property type="entry name" value="Chromo-like_dom_sf"/>
</dbReference>
<dbReference type="GO" id="GO:0140658">
    <property type="term" value="F:ATP-dependent chromatin remodeler activity"/>
    <property type="evidence" value="ECO:0007669"/>
    <property type="project" value="TreeGrafter"/>
</dbReference>
<dbReference type="OrthoDB" id="5857104at2759"/>
<evidence type="ECO:0000259" key="8">
    <source>
        <dbReference type="PROSITE" id="PS51192"/>
    </source>
</evidence>
<feature type="compositionally biased region" description="Basic residues" evidence="7">
    <location>
        <begin position="372"/>
        <end position="383"/>
    </location>
</feature>
<feature type="region of interest" description="Disordered" evidence="7">
    <location>
        <begin position="707"/>
        <end position="731"/>
    </location>
</feature>
<feature type="region of interest" description="Disordered" evidence="7">
    <location>
        <begin position="176"/>
        <end position="271"/>
    </location>
</feature>
<evidence type="ECO:0000259" key="9">
    <source>
        <dbReference type="PROSITE" id="PS51194"/>
    </source>
</evidence>
<feature type="compositionally biased region" description="Polar residues" evidence="7">
    <location>
        <begin position="1552"/>
        <end position="1562"/>
    </location>
</feature>
<feature type="region of interest" description="Disordered" evidence="7">
    <location>
        <begin position="754"/>
        <end position="783"/>
    </location>
</feature>
<evidence type="ECO:0000313" key="11">
    <source>
        <dbReference type="Proteomes" id="UP000250043"/>
    </source>
</evidence>
<feature type="compositionally biased region" description="Basic and acidic residues" evidence="7">
    <location>
        <begin position="710"/>
        <end position="731"/>
    </location>
</feature>
<evidence type="ECO:0000256" key="4">
    <source>
        <dbReference type="ARBA" id="ARBA00022801"/>
    </source>
</evidence>
<organism evidence="10 11">
    <name type="scientific">Obba rivulosa</name>
    <dbReference type="NCBI Taxonomy" id="1052685"/>
    <lineage>
        <taxon>Eukaryota</taxon>
        <taxon>Fungi</taxon>
        <taxon>Dikarya</taxon>
        <taxon>Basidiomycota</taxon>
        <taxon>Agaricomycotina</taxon>
        <taxon>Agaricomycetes</taxon>
        <taxon>Polyporales</taxon>
        <taxon>Gelatoporiaceae</taxon>
        <taxon>Obba</taxon>
    </lineage>
</organism>
<protein>
    <recommendedName>
        <fullName evidence="12">Chromatin remodeling factor mit1</fullName>
    </recommendedName>
</protein>
<dbReference type="PANTHER" id="PTHR45623:SF17">
    <property type="entry name" value="CHROMODOMAIN-HELICASE-DNA-BINDING PROTEIN 3-RELATED"/>
    <property type="match status" value="1"/>
</dbReference>
<evidence type="ECO:0000256" key="3">
    <source>
        <dbReference type="ARBA" id="ARBA00022741"/>
    </source>
</evidence>
<feature type="compositionally biased region" description="Basic residues" evidence="7">
    <location>
        <begin position="305"/>
        <end position="317"/>
    </location>
</feature>
<dbReference type="InterPro" id="IPR027417">
    <property type="entry name" value="P-loop_NTPase"/>
</dbReference>
<dbReference type="Gene3D" id="3.40.50.10810">
    <property type="entry name" value="Tandem AAA-ATPase domain"/>
    <property type="match status" value="1"/>
</dbReference>
<dbReference type="CDD" id="cd17919">
    <property type="entry name" value="DEXHc_Snf"/>
    <property type="match status" value="1"/>
</dbReference>
<evidence type="ECO:0000256" key="5">
    <source>
        <dbReference type="ARBA" id="ARBA00022840"/>
    </source>
</evidence>